<proteinExistence type="inferred from homology"/>
<evidence type="ECO:0000256" key="3">
    <source>
        <dbReference type="ARBA" id="ARBA00010264"/>
    </source>
</evidence>
<comment type="caution">
    <text evidence="10">The sequence shown here is derived from an EMBL/GenBank/DDBJ whole genome shotgun (WGS) entry which is preliminary data.</text>
</comment>
<dbReference type="EMBL" id="JBHTGR010000022">
    <property type="protein sequence ID" value="MFC7747353.1"/>
    <property type="molecule type" value="Genomic_DNA"/>
</dbReference>
<evidence type="ECO:0000256" key="1">
    <source>
        <dbReference type="ARBA" id="ARBA00001881"/>
    </source>
</evidence>
<protein>
    <recommendedName>
        <fullName evidence="6">Aminopyrimidine aminohydrolase</fullName>
        <ecNumber evidence="5">3.5.99.2</ecNumber>
    </recommendedName>
</protein>
<name>A0ABW2UVS7_9BACI</name>
<sequence>MERLFRTSEHELQQLKDIVVITSYFEYMFWDMAEDRFAWPVEITIL</sequence>
<evidence type="ECO:0000259" key="9">
    <source>
        <dbReference type="Pfam" id="PF03070"/>
    </source>
</evidence>
<dbReference type="Proteomes" id="UP001596620">
    <property type="component" value="Unassembled WGS sequence"/>
</dbReference>
<evidence type="ECO:0000313" key="11">
    <source>
        <dbReference type="Proteomes" id="UP001596620"/>
    </source>
</evidence>
<reference evidence="11" key="1">
    <citation type="journal article" date="2019" name="Int. J. Syst. Evol. Microbiol.">
        <title>The Global Catalogue of Microorganisms (GCM) 10K type strain sequencing project: providing services to taxonomists for standard genome sequencing and annotation.</title>
        <authorList>
            <consortium name="The Broad Institute Genomics Platform"/>
            <consortium name="The Broad Institute Genome Sequencing Center for Infectious Disease"/>
            <person name="Wu L."/>
            <person name="Ma J."/>
        </authorList>
    </citation>
    <scope>NUCLEOTIDE SEQUENCE [LARGE SCALE GENOMIC DNA]</scope>
    <source>
        <strain evidence="11">JCM 30234</strain>
    </source>
</reference>
<evidence type="ECO:0000256" key="6">
    <source>
        <dbReference type="ARBA" id="ARBA00013647"/>
    </source>
</evidence>
<dbReference type="RefSeq" id="WP_382358896.1">
    <property type="nucleotide sequence ID" value="NZ_JBHTGR010000022.1"/>
</dbReference>
<keyword evidence="7" id="KW-0784">Thiamine biosynthesis</keyword>
<dbReference type="InterPro" id="IPR016084">
    <property type="entry name" value="Haem_Oase-like_multi-hlx"/>
</dbReference>
<organism evidence="10 11">
    <name type="scientific">Lentibacillus kimchii</name>
    <dbReference type="NCBI Taxonomy" id="1542911"/>
    <lineage>
        <taxon>Bacteria</taxon>
        <taxon>Bacillati</taxon>
        <taxon>Bacillota</taxon>
        <taxon>Bacilli</taxon>
        <taxon>Bacillales</taxon>
        <taxon>Bacillaceae</taxon>
        <taxon>Lentibacillus</taxon>
    </lineage>
</organism>
<comment type="catalytic activity">
    <reaction evidence="1">
        <text>4-amino-5-aminomethyl-2-methylpyrimidine + H2O = 4-amino-5-hydroxymethyl-2-methylpyrimidine + NH4(+)</text>
        <dbReference type="Rhea" id="RHEA:31799"/>
        <dbReference type="ChEBI" id="CHEBI:15377"/>
        <dbReference type="ChEBI" id="CHEBI:16892"/>
        <dbReference type="ChEBI" id="CHEBI:28938"/>
        <dbReference type="ChEBI" id="CHEBI:63416"/>
        <dbReference type="EC" id="3.5.99.2"/>
    </reaction>
</comment>
<comment type="catalytic activity">
    <reaction evidence="8">
        <text>thiamine + H2O = 5-(2-hydroxyethyl)-4-methylthiazole + 4-amino-5-hydroxymethyl-2-methylpyrimidine + H(+)</text>
        <dbReference type="Rhea" id="RHEA:17509"/>
        <dbReference type="ChEBI" id="CHEBI:15377"/>
        <dbReference type="ChEBI" id="CHEBI:15378"/>
        <dbReference type="ChEBI" id="CHEBI:16892"/>
        <dbReference type="ChEBI" id="CHEBI:17957"/>
        <dbReference type="ChEBI" id="CHEBI:18385"/>
        <dbReference type="EC" id="3.5.99.2"/>
    </reaction>
</comment>
<comment type="pathway">
    <text evidence="2">Cofactor biosynthesis; thiamine diphosphate biosynthesis.</text>
</comment>
<evidence type="ECO:0000313" key="10">
    <source>
        <dbReference type="EMBL" id="MFC7747353.1"/>
    </source>
</evidence>
<evidence type="ECO:0000256" key="8">
    <source>
        <dbReference type="ARBA" id="ARBA00048337"/>
    </source>
</evidence>
<gene>
    <name evidence="10" type="ORF">ACFQU8_08910</name>
</gene>
<dbReference type="SUPFAM" id="SSF48613">
    <property type="entry name" value="Heme oxygenase-like"/>
    <property type="match status" value="1"/>
</dbReference>
<accession>A0ABW2UVS7</accession>
<dbReference type="Pfam" id="PF03070">
    <property type="entry name" value="TENA_THI-4"/>
    <property type="match status" value="1"/>
</dbReference>
<dbReference type="InterPro" id="IPR004305">
    <property type="entry name" value="Thiaminase-2/PQQC"/>
</dbReference>
<evidence type="ECO:0000256" key="5">
    <source>
        <dbReference type="ARBA" id="ARBA00012684"/>
    </source>
</evidence>
<dbReference type="EC" id="3.5.99.2" evidence="5"/>
<feature type="domain" description="Thiaminase-2/PQQC" evidence="9">
    <location>
        <begin position="3"/>
        <end position="35"/>
    </location>
</feature>
<comment type="similarity">
    <text evidence="3">Belongs to the TenA family.</text>
</comment>
<evidence type="ECO:0000256" key="7">
    <source>
        <dbReference type="ARBA" id="ARBA00022977"/>
    </source>
</evidence>
<evidence type="ECO:0000256" key="4">
    <source>
        <dbReference type="ARBA" id="ARBA00011881"/>
    </source>
</evidence>
<keyword evidence="11" id="KW-1185">Reference proteome</keyword>
<evidence type="ECO:0000256" key="2">
    <source>
        <dbReference type="ARBA" id="ARBA00004948"/>
    </source>
</evidence>
<comment type="subunit">
    <text evidence="4">Homotetramer.</text>
</comment>